<keyword evidence="2" id="KW-1185">Reference proteome</keyword>
<accession>A0ACB9SDZ3</accession>
<dbReference type="EMBL" id="CM042880">
    <property type="protein sequence ID" value="KAI4388751.1"/>
    <property type="molecule type" value="Genomic_DNA"/>
</dbReference>
<sequence>MYKHNIQRLTQTYLTLSLQDIAHTVQLDSPKEAEMLVLQMIQDGQIYAAINQKDGMVRFLEDPEQYKSCQMIDRIDSSIQRIMNLSRKLSSMEESMAYEPLLEGRQRFDFDDFDAVPQKFPM</sequence>
<name>A0ACB9SDZ3_9MYRT</name>
<protein>
    <submittedName>
        <fullName evidence="1">Uncharacterized protein</fullName>
    </submittedName>
</protein>
<reference evidence="2" key="1">
    <citation type="journal article" date="2023" name="Front. Plant Sci.">
        <title>Chromosomal-level genome assembly of Melastoma candidum provides insights into trichome evolution.</title>
        <authorList>
            <person name="Zhong Y."/>
            <person name="Wu W."/>
            <person name="Sun C."/>
            <person name="Zou P."/>
            <person name="Liu Y."/>
            <person name="Dai S."/>
            <person name="Zhou R."/>
        </authorList>
    </citation>
    <scope>NUCLEOTIDE SEQUENCE [LARGE SCALE GENOMIC DNA]</scope>
</reference>
<dbReference type="Proteomes" id="UP001057402">
    <property type="component" value="Chromosome 1"/>
</dbReference>
<organism evidence="1 2">
    <name type="scientific">Melastoma candidum</name>
    <dbReference type="NCBI Taxonomy" id="119954"/>
    <lineage>
        <taxon>Eukaryota</taxon>
        <taxon>Viridiplantae</taxon>
        <taxon>Streptophyta</taxon>
        <taxon>Embryophyta</taxon>
        <taxon>Tracheophyta</taxon>
        <taxon>Spermatophyta</taxon>
        <taxon>Magnoliopsida</taxon>
        <taxon>eudicotyledons</taxon>
        <taxon>Gunneridae</taxon>
        <taxon>Pentapetalae</taxon>
        <taxon>rosids</taxon>
        <taxon>malvids</taxon>
        <taxon>Myrtales</taxon>
        <taxon>Melastomataceae</taxon>
        <taxon>Melastomatoideae</taxon>
        <taxon>Melastomateae</taxon>
        <taxon>Melastoma</taxon>
    </lineage>
</organism>
<evidence type="ECO:0000313" key="1">
    <source>
        <dbReference type="EMBL" id="KAI4388751.1"/>
    </source>
</evidence>
<comment type="caution">
    <text evidence="1">The sequence shown here is derived from an EMBL/GenBank/DDBJ whole genome shotgun (WGS) entry which is preliminary data.</text>
</comment>
<gene>
    <name evidence="1" type="ORF">MLD38_001055</name>
</gene>
<proteinExistence type="predicted"/>
<evidence type="ECO:0000313" key="2">
    <source>
        <dbReference type="Proteomes" id="UP001057402"/>
    </source>
</evidence>